<feature type="domain" description="Sarcoglycan alpha/epsilon second" evidence="4">
    <location>
        <begin position="269"/>
        <end position="391"/>
    </location>
</feature>
<keyword evidence="2" id="KW-0472">Membrane</keyword>
<dbReference type="STRING" id="610380.E2BH32"/>
<evidence type="ECO:0000256" key="1">
    <source>
        <dbReference type="SAM" id="MobiDB-lite"/>
    </source>
</evidence>
<accession>E2BH32</accession>
<evidence type="ECO:0000259" key="4">
    <source>
        <dbReference type="Pfam" id="PF20989"/>
    </source>
</evidence>
<dbReference type="OMA" id="NRQDFET"/>
<evidence type="ECO:0000259" key="3">
    <source>
        <dbReference type="Pfam" id="PF05510"/>
    </source>
</evidence>
<reference evidence="5 6" key="1">
    <citation type="journal article" date="2010" name="Science">
        <title>Genomic comparison of the ants Camponotus floridanus and Harpegnathos saltator.</title>
        <authorList>
            <person name="Bonasio R."/>
            <person name="Zhang G."/>
            <person name="Ye C."/>
            <person name="Mutti N.S."/>
            <person name="Fang X."/>
            <person name="Qin N."/>
            <person name="Donahue G."/>
            <person name="Yang P."/>
            <person name="Li Q."/>
            <person name="Li C."/>
            <person name="Zhang P."/>
            <person name="Huang Z."/>
            <person name="Berger S.L."/>
            <person name="Reinberg D."/>
            <person name="Wang J."/>
            <person name="Liebig J."/>
        </authorList>
    </citation>
    <scope>NUCLEOTIDE SEQUENCE [LARGE SCALE GENOMIC DNA]</scope>
    <source>
        <strain evidence="5 6">R22 G/1</strain>
    </source>
</reference>
<feature type="compositionally biased region" description="Polar residues" evidence="1">
    <location>
        <begin position="527"/>
        <end position="538"/>
    </location>
</feature>
<organism evidence="6">
    <name type="scientific">Harpegnathos saltator</name>
    <name type="common">Jerdon's jumping ant</name>
    <dbReference type="NCBI Taxonomy" id="610380"/>
    <lineage>
        <taxon>Eukaryota</taxon>
        <taxon>Metazoa</taxon>
        <taxon>Ecdysozoa</taxon>
        <taxon>Arthropoda</taxon>
        <taxon>Hexapoda</taxon>
        <taxon>Insecta</taxon>
        <taxon>Pterygota</taxon>
        <taxon>Neoptera</taxon>
        <taxon>Endopterygota</taxon>
        <taxon>Hymenoptera</taxon>
        <taxon>Apocrita</taxon>
        <taxon>Aculeata</taxon>
        <taxon>Formicoidea</taxon>
        <taxon>Formicidae</taxon>
        <taxon>Ponerinae</taxon>
        <taxon>Ponerini</taxon>
        <taxon>Harpegnathos</taxon>
    </lineage>
</organism>
<gene>
    <name evidence="5" type="ORF">EAI_17291</name>
</gene>
<dbReference type="PANTHER" id="PTHR10132">
    <property type="entry name" value="ALPHA-/EPSILON-SARCOGLYCAN FAMILY MEMBER"/>
    <property type="match status" value="1"/>
</dbReference>
<dbReference type="Pfam" id="PF05510">
    <property type="entry name" value="Sarcoglycan_2"/>
    <property type="match status" value="1"/>
</dbReference>
<proteinExistence type="predicted"/>
<dbReference type="InterPro" id="IPR015919">
    <property type="entry name" value="Cadherin-like_sf"/>
</dbReference>
<feature type="domain" description="Sarcoglycan alpha/epsilon N-terminal" evidence="3">
    <location>
        <begin position="176"/>
        <end position="261"/>
    </location>
</feature>
<protein>
    <submittedName>
        <fullName evidence="5">Epsilon-sarcoglycan</fullName>
    </submittedName>
</protein>
<sequence length="568" mass="64146">MKSHKDKTREARLPITYGPENAICVVGSDVPAAHVNEEATAGPGPGPPMLRLGCRLFSPATHRQSGRRIPSRVGDSGPTGNGPPSSVARASNPFAPVESRSIRARASLSGSYRERALTGGLRRAIRVALTRSPRRRRLRRSRQPDFREHHGTIMHPSVILLSASATFVAAESILMTEVFVIPIKPETFDWSTDGHTDQFSYQPSLLNAPDLPSWIHYTYSKKDHHGFLYGVAPKNQKDFQLEVVGLNRHTYETRYKVLDINVLERENLTKYEVYLKIDNLNVEDMFDHNRTEKLLDIFRKKLWKAAVDLYVTFLASAIDLGARLPLKPSEGEGVVMRLGSTVPFSQELIELQEEVKPLEKMPSCPRDFKRTSVEILFRESQFNLDWCSFRLREEDQQSLQHESARRGPSVNDAGLSSGISEHTVWRWARAIKASMPTRSYLKDTAITVFMPVILLFVLNVLLGTSICVHHDSMADPESDEYFDELFNIFLMREQPVRERRECTPVEGVGNNGIQMVQYAMPERGTLKSLSDQPPSSKDSMSRGPRVYDEHCNSYVRPNPPPYTGPCNS</sequence>
<dbReference type="PANTHER" id="PTHR10132:SF14">
    <property type="entry name" value="SARCOGLYCAN ALPHA, ISOFORM C"/>
    <property type="match status" value="1"/>
</dbReference>
<dbReference type="InterPro" id="IPR048347">
    <property type="entry name" value="Sarcoglycan_C"/>
</dbReference>
<evidence type="ECO:0000313" key="6">
    <source>
        <dbReference type="Proteomes" id="UP000008237"/>
    </source>
</evidence>
<dbReference type="GO" id="GO:0016012">
    <property type="term" value="C:sarcoglycan complex"/>
    <property type="evidence" value="ECO:0007669"/>
    <property type="project" value="InterPro"/>
</dbReference>
<dbReference type="OrthoDB" id="10019906at2759"/>
<dbReference type="SUPFAM" id="SSF49313">
    <property type="entry name" value="Cadherin-like"/>
    <property type="match status" value="1"/>
</dbReference>
<keyword evidence="2" id="KW-0812">Transmembrane</keyword>
<dbReference type="InterPro" id="IPR048346">
    <property type="entry name" value="Sarcoglycan_N"/>
</dbReference>
<dbReference type="FunCoup" id="E2BH32">
    <property type="interactions" value="55"/>
</dbReference>
<evidence type="ECO:0000256" key="2">
    <source>
        <dbReference type="SAM" id="Phobius"/>
    </source>
</evidence>
<dbReference type="Proteomes" id="UP000008237">
    <property type="component" value="Unassembled WGS sequence"/>
</dbReference>
<feature type="compositionally biased region" description="Pro residues" evidence="1">
    <location>
        <begin position="557"/>
        <end position="568"/>
    </location>
</feature>
<feature type="transmembrane region" description="Helical" evidence="2">
    <location>
        <begin position="444"/>
        <end position="462"/>
    </location>
</feature>
<dbReference type="InParanoid" id="E2BH32"/>
<keyword evidence="2" id="KW-1133">Transmembrane helix</keyword>
<feature type="region of interest" description="Disordered" evidence="1">
    <location>
        <begin position="59"/>
        <end position="94"/>
    </location>
</feature>
<name>E2BH32_HARSA</name>
<dbReference type="AlphaFoldDB" id="E2BH32"/>
<dbReference type="InterPro" id="IPR008908">
    <property type="entry name" value="Sarcoglycan_alpha/epsilon"/>
</dbReference>
<dbReference type="Pfam" id="PF20989">
    <property type="entry name" value="Sarcoglycan_2_C"/>
    <property type="match status" value="1"/>
</dbReference>
<feature type="region of interest" description="Disordered" evidence="1">
    <location>
        <begin position="525"/>
        <end position="568"/>
    </location>
</feature>
<evidence type="ECO:0000313" key="5">
    <source>
        <dbReference type="EMBL" id="EFN84953.1"/>
    </source>
</evidence>
<keyword evidence="6" id="KW-1185">Reference proteome</keyword>
<dbReference type="GO" id="GO:0005509">
    <property type="term" value="F:calcium ion binding"/>
    <property type="evidence" value="ECO:0007669"/>
    <property type="project" value="InterPro"/>
</dbReference>
<dbReference type="EMBL" id="GL448268">
    <property type="protein sequence ID" value="EFN84953.1"/>
    <property type="molecule type" value="Genomic_DNA"/>
</dbReference>